<evidence type="ECO:0000313" key="3">
    <source>
        <dbReference type="Proteomes" id="UP001364617"/>
    </source>
</evidence>
<feature type="coiled-coil region" evidence="1">
    <location>
        <begin position="31"/>
        <end position="105"/>
    </location>
</feature>
<comment type="caution">
    <text evidence="2">The sequence shown here is derived from an EMBL/GenBank/DDBJ whole genome shotgun (WGS) entry which is preliminary data.</text>
</comment>
<dbReference type="EMBL" id="JAYKXH010000002">
    <property type="protein sequence ID" value="KAK7175547.1"/>
    <property type="molecule type" value="Genomic_DNA"/>
</dbReference>
<reference evidence="2 3" key="1">
    <citation type="submission" date="2024-02" db="EMBL/GenBank/DDBJ databases">
        <title>Chromosome-level genome assembly of the Eurasian Minnow (Phoxinus phoxinus).</title>
        <authorList>
            <person name="Oriowo T.O."/>
            <person name="Martin S."/>
            <person name="Stange M."/>
            <person name="Chrysostomakis Y."/>
            <person name="Brown T."/>
            <person name="Winkler S."/>
            <person name="Kukowka S."/>
            <person name="Myers E.W."/>
            <person name="Bohne A."/>
        </authorList>
    </citation>
    <scope>NUCLEOTIDE SEQUENCE [LARGE SCALE GENOMIC DNA]</scope>
    <source>
        <strain evidence="2">ZFMK-TIS-60720</strain>
        <tissue evidence="2">Whole Organism</tissue>
    </source>
</reference>
<sequence>MEDRNQVVELLEKVDALVSDNGGGFYTNDSYQDVELMLKTKEEELKKLYEKKLQEKERELESKFSEANRKLQERIEILSASEQEKEKKIKELERLNQSKKCTNTEYTRFYESKLTGSRQEAEQTCVNQNIVKIFEKFLNI</sequence>
<dbReference type="InterPro" id="IPR027417">
    <property type="entry name" value="P-loop_NTPase"/>
</dbReference>
<dbReference type="Proteomes" id="UP001364617">
    <property type="component" value="Unassembled WGS sequence"/>
</dbReference>
<evidence type="ECO:0000256" key="1">
    <source>
        <dbReference type="SAM" id="Coils"/>
    </source>
</evidence>
<dbReference type="AlphaFoldDB" id="A0AAN9DM13"/>
<evidence type="ECO:0000313" key="2">
    <source>
        <dbReference type="EMBL" id="KAK7175547.1"/>
    </source>
</evidence>
<protein>
    <submittedName>
        <fullName evidence="2">Uncharacterized protein</fullName>
    </submittedName>
</protein>
<proteinExistence type="predicted"/>
<dbReference type="Gene3D" id="3.40.50.300">
    <property type="entry name" value="P-loop containing nucleotide triphosphate hydrolases"/>
    <property type="match status" value="1"/>
</dbReference>
<organism evidence="2 3">
    <name type="scientific">Phoxinus phoxinus</name>
    <name type="common">Eurasian minnow</name>
    <dbReference type="NCBI Taxonomy" id="58324"/>
    <lineage>
        <taxon>Eukaryota</taxon>
        <taxon>Metazoa</taxon>
        <taxon>Chordata</taxon>
        <taxon>Craniata</taxon>
        <taxon>Vertebrata</taxon>
        <taxon>Euteleostomi</taxon>
        <taxon>Actinopterygii</taxon>
        <taxon>Neopterygii</taxon>
        <taxon>Teleostei</taxon>
        <taxon>Ostariophysi</taxon>
        <taxon>Cypriniformes</taxon>
        <taxon>Leuciscidae</taxon>
        <taxon>Phoxininae</taxon>
        <taxon>Phoxinus</taxon>
    </lineage>
</organism>
<keyword evidence="3" id="KW-1185">Reference proteome</keyword>
<name>A0AAN9DM13_9TELE</name>
<keyword evidence="1" id="KW-0175">Coiled coil</keyword>
<accession>A0AAN9DM13</accession>
<gene>
    <name evidence="2" type="ORF">R3I93_002461</name>
</gene>